<protein>
    <recommendedName>
        <fullName evidence="4">PDCD5-related protein</fullName>
    </recommendedName>
</protein>
<keyword evidence="3" id="KW-1185">Reference proteome</keyword>
<dbReference type="Proteomes" id="UP000095023">
    <property type="component" value="Unassembled WGS sequence"/>
</dbReference>
<dbReference type="InterPro" id="IPR036883">
    <property type="entry name" value="PDCD5-like_sf"/>
</dbReference>
<dbReference type="SUPFAM" id="SSF46950">
    <property type="entry name" value="Double-stranded DNA-binding domain"/>
    <property type="match status" value="1"/>
</dbReference>
<dbReference type="InterPro" id="IPR002836">
    <property type="entry name" value="PDCD5-like"/>
</dbReference>
<dbReference type="EMBL" id="KV453841">
    <property type="protein sequence ID" value="ODV92398.1"/>
    <property type="molecule type" value="Genomic_DNA"/>
</dbReference>
<evidence type="ECO:0000313" key="2">
    <source>
        <dbReference type="EMBL" id="ODV92398.1"/>
    </source>
</evidence>
<dbReference type="Gene3D" id="1.10.8.140">
    <property type="entry name" value="PDCD5-like"/>
    <property type="match status" value="1"/>
</dbReference>
<accession>A0A1E4TL79</accession>
<evidence type="ECO:0000256" key="1">
    <source>
        <dbReference type="ARBA" id="ARBA00010490"/>
    </source>
</evidence>
<dbReference type="GO" id="GO:0003677">
    <property type="term" value="F:DNA binding"/>
    <property type="evidence" value="ECO:0007669"/>
    <property type="project" value="InterPro"/>
</dbReference>
<dbReference type="Pfam" id="PF01984">
    <property type="entry name" value="dsDNA_bind"/>
    <property type="match status" value="1"/>
</dbReference>
<feature type="non-terminal residue" evidence="2">
    <location>
        <position position="1"/>
    </location>
</feature>
<dbReference type="PIRSF" id="PIRSF015730">
    <property type="entry name" value="TFAR19"/>
    <property type="match status" value="1"/>
</dbReference>
<dbReference type="GO" id="GO:0005829">
    <property type="term" value="C:cytosol"/>
    <property type="evidence" value="ECO:0007669"/>
    <property type="project" value="TreeGrafter"/>
</dbReference>
<proteinExistence type="inferred from homology"/>
<comment type="similarity">
    <text evidence="1">Belongs to the PDCD5 family.</text>
</comment>
<evidence type="ECO:0008006" key="4">
    <source>
        <dbReference type="Google" id="ProtNLM"/>
    </source>
</evidence>
<reference evidence="3" key="1">
    <citation type="submission" date="2016-02" db="EMBL/GenBank/DDBJ databases">
        <title>Comparative genomics of biotechnologically important yeasts.</title>
        <authorList>
            <consortium name="DOE Joint Genome Institute"/>
            <person name="Riley R."/>
            <person name="Haridas S."/>
            <person name="Wolfe K.H."/>
            <person name="Lopes M.R."/>
            <person name="Hittinger C.T."/>
            <person name="Goker M."/>
            <person name="Salamov A."/>
            <person name="Wisecaver J."/>
            <person name="Long T.M."/>
            <person name="Aerts A.L."/>
            <person name="Barry K."/>
            <person name="Choi C."/>
            <person name="Clum A."/>
            <person name="Coughlan A.Y."/>
            <person name="Deshpande S."/>
            <person name="Douglass A.P."/>
            <person name="Hanson S.J."/>
            <person name="Klenk H.-P."/>
            <person name="Labutti K."/>
            <person name="Lapidus A."/>
            <person name="Lindquist E."/>
            <person name="Lipzen A."/>
            <person name="Meier-Kolthoff J.P."/>
            <person name="Ohm R.A."/>
            <person name="Otillar R.P."/>
            <person name="Pangilinan J."/>
            <person name="Peng Y."/>
            <person name="Rokas A."/>
            <person name="Rosa C.A."/>
            <person name="Scheuner C."/>
            <person name="Sibirny A.A."/>
            <person name="Slot J.C."/>
            <person name="Stielow J.B."/>
            <person name="Sun H."/>
            <person name="Kurtzman C.P."/>
            <person name="Blackwell M."/>
            <person name="Jeffries T.W."/>
            <person name="Grigoriev I.V."/>
        </authorList>
    </citation>
    <scope>NUCLEOTIDE SEQUENCE [LARGE SCALE GENOMIC DNA]</scope>
    <source>
        <strain evidence="3">NRRL Y-17796</strain>
    </source>
</reference>
<dbReference type="GO" id="GO:0005634">
    <property type="term" value="C:nucleus"/>
    <property type="evidence" value="ECO:0007669"/>
    <property type="project" value="TreeGrafter"/>
</dbReference>
<dbReference type="AlphaFoldDB" id="A0A1E4TL79"/>
<dbReference type="OrthoDB" id="10252486at2759"/>
<sequence>AQVLSNGARERLARIAMVKGDRARAVEDMIIRMAQAGQITRKVEENELVQLLDRLSANAPKQSSIVYQRRSTDSDDEWD</sequence>
<gene>
    <name evidence="2" type="ORF">CANCADRAFT_30564</name>
</gene>
<organism evidence="2 3">
    <name type="scientific">Tortispora caseinolytica NRRL Y-17796</name>
    <dbReference type="NCBI Taxonomy" id="767744"/>
    <lineage>
        <taxon>Eukaryota</taxon>
        <taxon>Fungi</taxon>
        <taxon>Dikarya</taxon>
        <taxon>Ascomycota</taxon>
        <taxon>Saccharomycotina</taxon>
        <taxon>Trigonopsidomycetes</taxon>
        <taxon>Trigonopsidales</taxon>
        <taxon>Trigonopsidaceae</taxon>
        <taxon>Tortispora</taxon>
    </lineage>
</organism>
<dbReference type="PANTHER" id="PTHR10840">
    <property type="entry name" value="PROGRAMMED CELL DEATH PROTEIN 5"/>
    <property type="match status" value="1"/>
</dbReference>
<evidence type="ECO:0000313" key="3">
    <source>
        <dbReference type="Proteomes" id="UP000095023"/>
    </source>
</evidence>
<dbReference type="PANTHER" id="PTHR10840:SF0">
    <property type="entry name" value="PROGRAMMED CELL DEATH PROTEIN 5"/>
    <property type="match status" value="1"/>
</dbReference>
<name>A0A1E4TL79_9ASCO</name>